<reference evidence="2" key="1">
    <citation type="submission" date="2021-02" db="EMBL/GenBank/DDBJ databases">
        <title>First Annotated Genome of the Yellow-green Alga Tribonema minus.</title>
        <authorList>
            <person name="Mahan K.M."/>
        </authorList>
    </citation>
    <scope>NUCLEOTIDE SEQUENCE</scope>
    <source>
        <strain evidence="2">UTEX B ZZ1240</strain>
    </source>
</reference>
<proteinExistence type="predicted"/>
<keyword evidence="3" id="KW-1185">Reference proteome</keyword>
<dbReference type="AlphaFoldDB" id="A0A835ZB88"/>
<feature type="compositionally biased region" description="Low complexity" evidence="1">
    <location>
        <begin position="925"/>
        <end position="934"/>
    </location>
</feature>
<feature type="region of interest" description="Disordered" evidence="1">
    <location>
        <begin position="982"/>
        <end position="1091"/>
    </location>
</feature>
<organism evidence="2 3">
    <name type="scientific">Tribonema minus</name>
    <dbReference type="NCBI Taxonomy" id="303371"/>
    <lineage>
        <taxon>Eukaryota</taxon>
        <taxon>Sar</taxon>
        <taxon>Stramenopiles</taxon>
        <taxon>Ochrophyta</taxon>
        <taxon>PX clade</taxon>
        <taxon>Xanthophyceae</taxon>
        <taxon>Tribonematales</taxon>
        <taxon>Tribonemataceae</taxon>
        <taxon>Tribonema</taxon>
    </lineage>
</organism>
<sequence length="1091" mass="116710">MGHEHSSSGLARRVEAERHSRVIATSDNVHPQSIQDMTTGDRARSSSQRASSRPMQQAAAASETAAMLGVSPVHTSISKPAVPTVKEDYGAFCNRTLADYQEKGVCLDRDQLNSLWCREEQQRGLGNVVGGDWAFDARPTERRVATGGAMGLQADMPPPAPRGLDRVAVTKETVDLVGDIGTDPRTTVQVGGVSQRTVANQQAITDQERELAYWKEQHASQSELIAVLTQKVDMVQVAMEDKVKEVRDAERAARQIMGQELVKTMHRRGRRRPRPTFPSLDVFDGNLQLPSGVAVGTDVTDDAVKYLALVRDFTYNTTKGGPPAPSHLYTVFTKGLDRIATGWLTIYIEKPGREGAELSASQVTEELWEQLKRDFVKRFPEDQRRARAVDACRRLRLAPGTRIHAFVEELTVLHKRSLTSIERAEPAVRMAGFIRLLCDTLSLSATDAGSSAFSRRVGILTNVVRAKEKVLQRTQSVDLDTDALGTLLEDKEEEFVNENYLESWESLLVAETEGRSCNNSNRCNSKCNKLSSTWCLNSDSRGAQELVAAVAVTRSVESPCRSWRLDTSLQRAMLLWYPRFARPNHSTCNRQRGAAQLAVNNVQRPDGVLLKAFVTIEGTPTPGLLDPGALATVLATRGFMLIFKLLCQRGNDQRATQLLGEQRQSTYAAVRGVNASISPIDAVVQMRFSWGSEGGAGEHMVVPVDFHLVRVLVQLLLLGLDLLRAHDWRPNPGYKSFTVSVDGKDFEYPVRDSTDVDRFHDDVRNNSAPGATGGGNGSRQHSNAVMGRNMSAAARVQHADATPADLFASLQSAAVRLTSLDSTGSVQLSMAQNAANVRFVVAAVLAGKEVLREGIPLADIVGCGSPDAHCALAAGSVTGASLHTCSPPSRPQCGTHSSVASCVGGRNTAGNIAAPTIADAPAGATAAADSTASTPEVEGVIKDETRTGNRNPSSTLTRENALTDCCDDVAGPMSDSLVGCGAEGGERCDSTARDQSSEGGDSNEYAARAQGAEMGGDSNEAAGDQGLVASQPDDGLVTSGADSHTNAHSVNLGGSNNSNVEMSNDLGASAAQSDGSLSGQDDTAMPLSAED</sequence>
<feature type="compositionally biased region" description="Polar residues" evidence="1">
    <location>
        <begin position="948"/>
        <end position="957"/>
    </location>
</feature>
<dbReference type="Proteomes" id="UP000664859">
    <property type="component" value="Unassembled WGS sequence"/>
</dbReference>
<name>A0A835ZB88_9STRA</name>
<accession>A0A835ZB88</accession>
<feature type="compositionally biased region" description="Low complexity" evidence="1">
    <location>
        <begin position="1049"/>
        <end position="1060"/>
    </location>
</feature>
<evidence type="ECO:0008006" key="4">
    <source>
        <dbReference type="Google" id="ProtNLM"/>
    </source>
</evidence>
<feature type="compositionally biased region" description="Polar residues" evidence="1">
    <location>
        <begin position="23"/>
        <end position="38"/>
    </location>
</feature>
<feature type="compositionally biased region" description="Basic and acidic residues" evidence="1">
    <location>
        <begin position="1"/>
        <end position="20"/>
    </location>
</feature>
<feature type="region of interest" description="Disordered" evidence="1">
    <location>
        <begin position="757"/>
        <end position="783"/>
    </location>
</feature>
<evidence type="ECO:0000313" key="3">
    <source>
        <dbReference type="Proteomes" id="UP000664859"/>
    </source>
</evidence>
<evidence type="ECO:0000313" key="2">
    <source>
        <dbReference type="EMBL" id="KAG5188977.1"/>
    </source>
</evidence>
<comment type="caution">
    <text evidence="2">The sequence shown here is derived from an EMBL/GenBank/DDBJ whole genome shotgun (WGS) entry which is preliminary data.</text>
</comment>
<gene>
    <name evidence="2" type="ORF">JKP88DRAFT_253149</name>
</gene>
<feature type="compositionally biased region" description="Low complexity" evidence="1">
    <location>
        <begin position="45"/>
        <end position="63"/>
    </location>
</feature>
<evidence type="ECO:0000256" key="1">
    <source>
        <dbReference type="SAM" id="MobiDB-lite"/>
    </source>
</evidence>
<feature type="compositionally biased region" description="Basic and acidic residues" evidence="1">
    <location>
        <begin position="984"/>
        <end position="996"/>
    </location>
</feature>
<feature type="region of interest" description="Disordered" evidence="1">
    <location>
        <begin position="1"/>
        <end position="63"/>
    </location>
</feature>
<feature type="region of interest" description="Disordered" evidence="1">
    <location>
        <begin position="925"/>
        <end position="957"/>
    </location>
</feature>
<feature type="compositionally biased region" description="Polar residues" evidence="1">
    <location>
        <begin position="1070"/>
        <end position="1081"/>
    </location>
</feature>
<dbReference type="EMBL" id="JAFCMP010000059">
    <property type="protein sequence ID" value="KAG5188977.1"/>
    <property type="molecule type" value="Genomic_DNA"/>
</dbReference>
<protein>
    <recommendedName>
        <fullName evidence="4">Retrotransposon gag domain-containing protein</fullName>
    </recommendedName>
</protein>